<dbReference type="InterPro" id="IPR050815">
    <property type="entry name" value="TF_fung"/>
</dbReference>
<feature type="region of interest" description="Disordered" evidence="6">
    <location>
        <begin position="606"/>
        <end position="625"/>
    </location>
</feature>
<name>A0AAN7H8G8_9PEZI</name>
<feature type="region of interest" description="Disordered" evidence="6">
    <location>
        <begin position="524"/>
        <end position="552"/>
    </location>
</feature>
<dbReference type="InterPro" id="IPR007219">
    <property type="entry name" value="XnlR_reg_dom"/>
</dbReference>
<protein>
    <recommendedName>
        <fullName evidence="7">Xylanolytic transcriptional activator regulatory domain-containing protein</fullName>
    </recommendedName>
</protein>
<evidence type="ECO:0000313" key="8">
    <source>
        <dbReference type="EMBL" id="KAK4232354.1"/>
    </source>
</evidence>
<reference evidence="8" key="2">
    <citation type="submission" date="2023-05" db="EMBL/GenBank/DDBJ databases">
        <authorList>
            <consortium name="Lawrence Berkeley National Laboratory"/>
            <person name="Steindorff A."/>
            <person name="Hensen N."/>
            <person name="Bonometti L."/>
            <person name="Westerberg I."/>
            <person name="Brannstrom I.O."/>
            <person name="Guillou S."/>
            <person name="Cros-Aarteil S."/>
            <person name="Calhoun S."/>
            <person name="Haridas S."/>
            <person name="Kuo A."/>
            <person name="Mondo S."/>
            <person name="Pangilinan J."/>
            <person name="Riley R."/>
            <person name="Labutti K."/>
            <person name="Andreopoulos B."/>
            <person name="Lipzen A."/>
            <person name="Chen C."/>
            <person name="Yanf M."/>
            <person name="Daum C."/>
            <person name="Ng V."/>
            <person name="Clum A."/>
            <person name="Ohm R."/>
            <person name="Martin F."/>
            <person name="Silar P."/>
            <person name="Natvig D."/>
            <person name="Lalanne C."/>
            <person name="Gautier V."/>
            <person name="Ament-Velasquez S.L."/>
            <person name="Kruys A."/>
            <person name="Hutchinson M.I."/>
            <person name="Powell A.J."/>
            <person name="Barry K."/>
            <person name="Miller A.N."/>
            <person name="Grigoriev I.V."/>
            <person name="Debuchy R."/>
            <person name="Gladieux P."/>
            <person name="Thoren M.H."/>
            <person name="Johannesson H."/>
        </authorList>
    </citation>
    <scope>NUCLEOTIDE SEQUENCE</scope>
    <source>
        <strain evidence="8">CBS 990.96</strain>
    </source>
</reference>
<comment type="subcellular location">
    <subcellularLocation>
        <location evidence="1">Nucleus</location>
    </subcellularLocation>
</comment>
<feature type="compositionally biased region" description="Polar residues" evidence="6">
    <location>
        <begin position="609"/>
        <end position="619"/>
    </location>
</feature>
<proteinExistence type="predicted"/>
<reference evidence="8" key="1">
    <citation type="journal article" date="2023" name="Mol. Phylogenet. Evol.">
        <title>Genome-scale phylogeny and comparative genomics of the fungal order Sordariales.</title>
        <authorList>
            <person name="Hensen N."/>
            <person name="Bonometti L."/>
            <person name="Westerberg I."/>
            <person name="Brannstrom I.O."/>
            <person name="Guillou S."/>
            <person name="Cros-Aarteil S."/>
            <person name="Calhoun S."/>
            <person name="Haridas S."/>
            <person name="Kuo A."/>
            <person name="Mondo S."/>
            <person name="Pangilinan J."/>
            <person name="Riley R."/>
            <person name="LaButti K."/>
            <person name="Andreopoulos B."/>
            <person name="Lipzen A."/>
            <person name="Chen C."/>
            <person name="Yan M."/>
            <person name="Daum C."/>
            <person name="Ng V."/>
            <person name="Clum A."/>
            <person name="Steindorff A."/>
            <person name="Ohm R.A."/>
            <person name="Martin F."/>
            <person name="Silar P."/>
            <person name="Natvig D.O."/>
            <person name="Lalanne C."/>
            <person name="Gautier V."/>
            <person name="Ament-Velasquez S.L."/>
            <person name="Kruys A."/>
            <person name="Hutchinson M.I."/>
            <person name="Powell A.J."/>
            <person name="Barry K."/>
            <person name="Miller A.N."/>
            <person name="Grigoriev I.V."/>
            <person name="Debuchy R."/>
            <person name="Gladieux P."/>
            <person name="Hiltunen Thoren M."/>
            <person name="Johannesson H."/>
        </authorList>
    </citation>
    <scope>NUCLEOTIDE SEQUENCE</scope>
    <source>
        <strain evidence="8">CBS 990.96</strain>
    </source>
</reference>
<dbReference type="EMBL" id="MU865288">
    <property type="protein sequence ID" value="KAK4232354.1"/>
    <property type="molecule type" value="Genomic_DNA"/>
</dbReference>
<dbReference type="GO" id="GO:0003677">
    <property type="term" value="F:DNA binding"/>
    <property type="evidence" value="ECO:0007669"/>
    <property type="project" value="InterPro"/>
</dbReference>
<comment type="caution">
    <text evidence="8">The sequence shown here is derived from an EMBL/GenBank/DDBJ whole genome shotgun (WGS) entry which is preliminary data.</text>
</comment>
<keyword evidence="3" id="KW-0805">Transcription regulation</keyword>
<sequence>MRMATILQLHREESYVIPTPTSKLVLKAESARRTFWMLYSQDCLHFGRRSPKLMHEADISTLLPSDEFDFETAREPESRAALPNTQPALERPELITDKGRSLFATRIQSHYHWGVISRRAISSDMGAPPWEATSEYEQIRKELDEWESGLPDNHLWSEVLLSEYRGAEVDSAYLGVTMLPRLCNIVLRKAYLHEMLKLHPHDPPKRMFWENMATEFFQNVDELWHQVNAQYGEKIEDQGPGAPMAAFCVYTCGFMACYAAKYPRLCPSSSSLPQDGWHIVDRVLTILGESQTIWPFASRWYEHLRKFAWTPALGVPVSLVALSVPVVESGIADDSREPMPRFFDFRLLDSPRLEAMQPQRMYPRNDDNDEWESPDDMVLPPFQQYIEVNPTLPSLNPDREIMPAVPPPPQPPSHPVFVAPAPSLQAQQQVLPPPHSSHLDPMLEIAVPERPDDDSQQYRYELRYIEEWREPDPEEYDQQYPMYVEEQHHYHSVYLAEYPRQWAMEPPLRSRPLPFEPLHPHHIMHSERYPPQQPLHLGPPQQPAHAVSSDERLHQHPLYLDPEQRQPSYGVHSDEHVDLDDLYLDPEEQPAHDVHSDERLHRHPAYPDLQQQPSYPVQSDQHHQHHVVHPPQHLAHANPQQAAYAGQHHPHQAMPPAPMYDPTPIPPEEDHFADALELNDGYEHELRNFVSDGVTESAQPNGPSISRLFR</sequence>
<dbReference type="GO" id="GO:0000981">
    <property type="term" value="F:DNA-binding transcription factor activity, RNA polymerase II-specific"/>
    <property type="evidence" value="ECO:0007669"/>
    <property type="project" value="InterPro"/>
</dbReference>
<dbReference type="PANTHER" id="PTHR47338">
    <property type="entry name" value="ZN(II)2CYS6 TRANSCRIPTION FACTOR (EUROFUNG)-RELATED"/>
    <property type="match status" value="1"/>
</dbReference>
<keyword evidence="4" id="KW-0804">Transcription</keyword>
<dbReference type="CDD" id="cd12148">
    <property type="entry name" value="fungal_TF_MHR"/>
    <property type="match status" value="1"/>
</dbReference>
<dbReference type="PANTHER" id="PTHR47338:SF5">
    <property type="entry name" value="ZN(II)2CYS6 TRANSCRIPTION FACTOR (EUROFUNG)"/>
    <property type="match status" value="1"/>
</dbReference>
<dbReference type="Pfam" id="PF04082">
    <property type="entry name" value="Fungal_trans"/>
    <property type="match status" value="1"/>
</dbReference>
<keyword evidence="9" id="KW-1185">Reference proteome</keyword>
<evidence type="ECO:0000313" key="9">
    <source>
        <dbReference type="Proteomes" id="UP001301958"/>
    </source>
</evidence>
<feature type="region of interest" description="Disordered" evidence="6">
    <location>
        <begin position="634"/>
        <end position="654"/>
    </location>
</feature>
<feature type="domain" description="Xylanolytic transcriptional activator regulatory" evidence="7">
    <location>
        <begin position="1"/>
        <end position="83"/>
    </location>
</feature>
<gene>
    <name evidence="8" type="ORF">QBC38DRAFT_463899</name>
</gene>
<evidence type="ECO:0000256" key="5">
    <source>
        <dbReference type="ARBA" id="ARBA00023242"/>
    </source>
</evidence>
<evidence type="ECO:0000256" key="4">
    <source>
        <dbReference type="ARBA" id="ARBA00023163"/>
    </source>
</evidence>
<dbReference type="Proteomes" id="UP001301958">
    <property type="component" value="Unassembled WGS sequence"/>
</dbReference>
<evidence type="ECO:0000256" key="3">
    <source>
        <dbReference type="ARBA" id="ARBA00023015"/>
    </source>
</evidence>
<accession>A0AAN7H8G8</accession>
<dbReference type="GO" id="GO:0006351">
    <property type="term" value="P:DNA-templated transcription"/>
    <property type="evidence" value="ECO:0007669"/>
    <property type="project" value="InterPro"/>
</dbReference>
<evidence type="ECO:0000256" key="6">
    <source>
        <dbReference type="SAM" id="MobiDB-lite"/>
    </source>
</evidence>
<evidence type="ECO:0000256" key="1">
    <source>
        <dbReference type="ARBA" id="ARBA00004123"/>
    </source>
</evidence>
<keyword evidence="2" id="KW-0479">Metal-binding</keyword>
<dbReference type="GO" id="GO:0008270">
    <property type="term" value="F:zinc ion binding"/>
    <property type="evidence" value="ECO:0007669"/>
    <property type="project" value="InterPro"/>
</dbReference>
<organism evidence="8 9">
    <name type="scientific">Podospora fimiseda</name>
    <dbReference type="NCBI Taxonomy" id="252190"/>
    <lineage>
        <taxon>Eukaryota</taxon>
        <taxon>Fungi</taxon>
        <taxon>Dikarya</taxon>
        <taxon>Ascomycota</taxon>
        <taxon>Pezizomycotina</taxon>
        <taxon>Sordariomycetes</taxon>
        <taxon>Sordariomycetidae</taxon>
        <taxon>Sordariales</taxon>
        <taxon>Podosporaceae</taxon>
        <taxon>Podospora</taxon>
    </lineage>
</organism>
<evidence type="ECO:0000259" key="7">
    <source>
        <dbReference type="Pfam" id="PF04082"/>
    </source>
</evidence>
<dbReference type="GO" id="GO:0005634">
    <property type="term" value="C:nucleus"/>
    <property type="evidence" value="ECO:0007669"/>
    <property type="project" value="UniProtKB-SubCell"/>
</dbReference>
<evidence type="ECO:0000256" key="2">
    <source>
        <dbReference type="ARBA" id="ARBA00022723"/>
    </source>
</evidence>
<dbReference type="AlphaFoldDB" id="A0AAN7H8G8"/>
<keyword evidence="5" id="KW-0539">Nucleus</keyword>